<keyword evidence="2" id="KW-1185">Reference proteome</keyword>
<name>A0AAV8YWC1_9CUCU</name>
<evidence type="ECO:0000313" key="1">
    <source>
        <dbReference type="EMBL" id="KAJ8955291.1"/>
    </source>
</evidence>
<dbReference type="EMBL" id="JANEYF010001881">
    <property type="protein sequence ID" value="KAJ8955291.1"/>
    <property type="molecule type" value="Genomic_DNA"/>
</dbReference>
<organism evidence="1 2">
    <name type="scientific">Rhamnusium bicolor</name>
    <dbReference type="NCBI Taxonomy" id="1586634"/>
    <lineage>
        <taxon>Eukaryota</taxon>
        <taxon>Metazoa</taxon>
        <taxon>Ecdysozoa</taxon>
        <taxon>Arthropoda</taxon>
        <taxon>Hexapoda</taxon>
        <taxon>Insecta</taxon>
        <taxon>Pterygota</taxon>
        <taxon>Neoptera</taxon>
        <taxon>Endopterygota</taxon>
        <taxon>Coleoptera</taxon>
        <taxon>Polyphaga</taxon>
        <taxon>Cucujiformia</taxon>
        <taxon>Chrysomeloidea</taxon>
        <taxon>Cerambycidae</taxon>
        <taxon>Lepturinae</taxon>
        <taxon>Rhagiini</taxon>
        <taxon>Rhamnusium</taxon>
    </lineage>
</organism>
<reference evidence="1" key="1">
    <citation type="journal article" date="2023" name="Insect Mol. Biol.">
        <title>Genome sequencing provides insights into the evolution of gene families encoding plant cell wall-degrading enzymes in longhorned beetles.</title>
        <authorList>
            <person name="Shin N.R."/>
            <person name="Okamura Y."/>
            <person name="Kirsch R."/>
            <person name="Pauchet Y."/>
        </authorList>
    </citation>
    <scope>NUCLEOTIDE SEQUENCE</scope>
    <source>
        <strain evidence="1">RBIC_L_NR</strain>
    </source>
</reference>
<evidence type="ECO:0000313" key="2">
    <source>
        <dbReference type="Proteomes" id="UP001162156"/>
    </source>
</evidence>
<dbReference type="Proteomes" id="UP001162156">
    <property type="component" value="Unassembled WGS sequence"/>
</dbReference>
<gene>
    <name evidence="1" type="ORF">NQ314_006904</name>
</gene>
<sequence length="71" mass="8384">MFEDARTVIPYGHCFMKNRPKNYAPVLFKETQNLFNITSTFSRHSNFPLTLQYLTDLSLIKGKNMYFNLCI</sequence>
<accession>A0AAV8YWC1</accession>
<comment type="caution">
    <text evidence="1">The sequence shown here is derived from an EMBL/GenBank/DDBJ whole genome shotgun (WGS) entry which is preliminary data.</text>
</comment>
<proteinExistence type="predicted"/>
<protein>
    <submittedName>
        <fullName evidence="1">Uncharacterized protein</fullName>
    </submittedName>
</protein>
<dbReference type="AlphaFoldDB" id="A0AAV8YWC1"/>